<reference evidence="2" key="1">
    <citation type="submission" date="2023-04" db="EMBL/GenBank/DDBJ databases">
        <authorList>
            <person name="Vijverberg K."/>
            <person name="Xiong W."/>
            <person name="Schranz E."/>
        </authorList>
    </citation>
    <scope>NUCLEOTIDE SEQUENCE</scope>
</reference>
<name>A0AA36E982_LACSI</name>
<evidence type="ECO:0000256" key="1">
    <source>
        <dbReference type="SAM" id="MobiDB-lite"/>
    </source>
</evidence>
<evidence type="ECO:0000313" key="3">
    <source>
        <dbReference type="Proteomes" id="UP001177003"/>
    </source>
</evidence>
<accession>A0AA36E982</accession>
<feature type="compositionally biased region" description="Basic and acidic residues" evidence="1">
    <location>
        <begin position="1"/>
        <end position="10"/>
    </location>
</feature>
<evidence type="ECO:0000313" key="2">
    <source>
        <dbReference type="EMBL" id="CAI9286902.1"/>
    </source>
</evidence>
<feature type="region of interest" description="Disordered" evidence="1">
    <location>
        <begin position="1"/>
        <end position="119"/>
    </location>
</feature>
<keyword evidence="3" id="KW-1185">Reference proteome</keyword>
<proteinExistence type="predicted"/>
<gene>
    <name evidence="2" type="ORF">LSALG_LOCUS26298</name>
</gene>
<protein>
    <submittedName>
        <fullName evidence="2">Uncharacterized protein</fullName>
    </submittedName>
</protein>
<feature type="compositionally biased region" description="Basic and acidic residues" evidence="1">
    <location>
        <begin position="95"/>
        <end position="110"/>
    </location>
</feature>
<sequence>MGYENDLYRDEDGEPLMDYDDEFQSDHGDDNNNQHQNLLDHNLDDELEDNDWQSHRQERSRWDDLDSGSRKRKKFFSGGRSSRKKREKKLSASKFSDRGGRSNEKGESKFKVNSKGGGMMQKLKRCGIQLLVAIQR</sequence>
<feature type="compositionally biased region" description="Basic and acidic residues" evidence="1">
    <location>
        <begin position="52"/>
        <end position="69"/>
    </location>
</feature>
<organism evidence="2 3">
    <name type="scientific">Lactuca saligna</name>
    <name type="common">Willowleaf lettuce</name>
    <dbReference type="NCBI Taxonomy" id="75948"/>
    <lineage>
        <taxon>Eukaryota</taxon>
        <taxon>Viridiplantae</taxon>
        <taxon>Streptophyta</taxon>
        <taxon>Embryophyta</taxon>
        <taxon>Tracheophyta</taxon>
        <taxon>Spermatophyta</taxon>
        <taxon>Magnoliopsida</taxon>
        <taxon>eudicotyledons</taxon>
        <taxon>Gunneridae</taxon>
        <taxon>Pentapetalae</taxon>
        <taxon>asterids</taxon>
        <taxon>campanulids</taxon>
        <taxon>Asterales</taxon>
        <taxon>Asteraceae</taxon>
        <taxon>Cichorioideae</taxon>
        <taxon>Cichorieae</taxon>
        <taxon>Lactucinae</taxon>
        <taxon>Lactuca</taxon>
    </lineage>
</organism>
<feature type="compositionally biased region" description="Acidic residues" evidence="1">
    <location>
        <begin position="11"/>
        <end position="23"/>
    </location>
</feature>
<dbReference type="Proteomes" id="UP001177003">
    <property type="component" value="Chromosome 5"/>
</dbReference>
<dbReference type="AlphaFoldDB" id="A0AA36E982"/>
<dbReference type="EMBL" id="OX465081">
    <property type="protein sequence ID" value="CAI9286902.1"/>
    <property type="molecule type" value="Genomic_DNA"/>
</dbReference>
<feature type="compositionally biased region" description="Basic residues" evidence="1">
    <location>
        <begin position="70"/>
        <end position="88"/>
    </location>
</feature>